<name>A0A402CZM7_9BACT</name>
<keyword evidence="2" id="KW-1185">Reference proteome</keyword>
<sequence>MRHRWDISHLGMRHRWDIGGTLGDRFTRVFDGGMQSPASFRQVDTARTGFAAQNFDANQARRRQRSVPAGDGAAINAIFFG</sequence>
<dbReference type="Proteomes" id="UP000287394">
    <property type="component" value="Chromosome"/>
</dbReference>
<organism evidence="1 2">
    <name type="scientific">Capsulimonas corticalis</name>
    <dbReference type="NCBI Taxonomy" id="2219043"/>
    <lineage>
        <taxon>Bacteria</taxon>
        <taxon>Bacillati</taxon>
        <taxon>Armatimonadota</taxon>
        <taxon>Armatimonadia</taxon>
        <taxon>Capsulimonadales</taxon>
        <taxon>Capsulimonadaceae</taxon>
        <taxon>Capsulimonas</taxon>
    </lineage>
</organism>
<dbReference type="KEGG" id="ccot:CCAX7_59590"/>
<evidence type="ECO:0000313" key="1">
    <source>
        <dbReference type="EMBL" id="BDI33908.1"/>
    </source>
</evidence>
<dbReference type="EMBL" id="AP025739">
    <property type="protein sequence ID" value="BDI33908.1"/>
    <property type="molecule type" value="Genomic_DNA"/>
</dbReference>
<protein>
    <submittedName>
        <fullName evidence="1">Uncharacterized protein</fullName>
    </submittedName>
</protein>
<reference evidence="1 2" key="1">
    <citation type="journal article" date="2019" name="Int. J. Syst. Evol. Microbiol.">
        <title>Capsulimonas corticalis gen. nov., sp. nov., an aerobic capsulated bacterium, of a novel bacterial order, Capsulimonadales ord. nov., of the class Armatimonadia of the phylum Armatimonadetes.</title>
        <authorList>
            <person name="Li J."/>
            <person name="Kudo C."/>
            <person name="Tonouchi A."/>
        </authorList>
    </citation>
    <scope>NUCLEOTIDE SEQUENCE [LARGE SCALE GENOMIC DNA]</scope>
    <source>
        <strain evidence="1 2">AX-7</strain>
    </source>
</reference>
<dbReference type="AlphaFoldDB" id="A0A402CZM7"/>
<gene>
    <name evidence="1" type="ORF">CCAX7_59590</name>
</gene>
<proteinExistence type="predicted"/>
<evidence type="ECO:0000313" key="2">
    <source>
        <dbReference type="Proteomes" id="UP000287394"/>
    </source>
</evidence>
<accession>A0A402CZM7</accession>